<evidence type="ECO:0000256" key="1">
    <source>
        <dbReference type="ARBA" id="ARBA00005254"/>
    </source>
</evidence>
<dbReference type="RefSeq" id="WP_213115435.1">
    <property type="nucleotide sequence ID" value="NZ_JAGYPF010000001.1"/>
</dbReference>
<comment type="caution">
    <text evidence="2">The sequence shown here is derived from an EMBL/GenBank/DDBJ whole genome shotgun (WGS) entry which is preliminary data.</text>
</comment>
<dbReference type="Proteomes" id="UP000679749">
    <property type="component" value="Unassembled WGS sequence"/>
</dbReference>
<evidence type="ECO:0000313" key="3">
    <source>
        <dbReference type="Proteomes" id="UP000679749"/>
    </source>
</evidence>
<dbReference type="EMBL" id="JAGYPF010000001">
    <property type="protein sequence ID" value="MBS4210874.1"/>
    <property type="molecule type" value="Genomic_DNA"/>
</dbReference>
<dbReference type="NCBIfam" id="NF006140">
    <property type="entry name" value="PRK08290.1"/>
    <property type="match status" value="1"/>
</dbReference>
<accession>A0A942U3F2</accession>
<gene>
    <name evidence="2" type="ORF">KHA99_00245</name>
</gene>
<proteinExistence type="inferred from homology"/>
<dbReference type="CDD" id="cd06558">
    <property type="entry name" value="crotonase-like"/>
    <property type="match status" value="1"/>
</dbReference>
<dbReference type="GO" id="GO:0004300">
    <property type="term" value="F:enoyl-CoA hydratase activity"/>
    <property type="evidence" value="ECO:0007669"/>
    <property type="project" value="UniProtKB-EC"/>
</dbReference>
<reference evidence="2" key="1">
    <citation type="submission" date="2021-05" db="EMBL/GenBank/DDBJ databases">
        <title>Novel Bacillus species.</title>
        <authorList>
            <person name="Liu G."/>
        </authorList>
    </citation>
    <scope>NUCLEOTIDE SEQUENCE</scope>
    <source>
        <strain evidence="2">FJAT-49825</strain>
    </source>
</reference>
<dbReference type="SUPFAM" id="SSF52096">
    <property type="entry name" value="ClpP/crotonase"/>
    <property type="match status" value="1"/>
</dbReference>
<dbReference type="InterPro" id="IPR001753">
    <property type="entry name" value="Enoyl-CoA_hydra/iso"/>
</dbReference>
<name>A0A942U3F2_9BACI</name>
<dbReference type="Pfam" id="PF00378">
    <property type="entry name" value="ECH_1"/>
    <property type="match status" value="1"/>
</dbReference>
<evidence type="ECO:0000313" key="2">
    <source>
        <dbReference type="EMBL" id="MBS4210874.1"/>
    </source>
</evidence>
<dbReference type="InterPro" id="IPR029045">
    <property type="entry name" value="ClpP/crotonase-like_dom_sf"/>
</dbReference>
<comment type="similarity">
    <text evidence="1">Belongs to the enoyl-CoA hydratase/isomerase family.</text>
</comment>
<protein>
    <submittedName>
        <fullName evidence="2">Enoyl-CoA hydratase</fullName>
        <ecNumber evidence="2">4.2.1.17</ecNumber>
    </submittedName>
</protein>
<keyword evidence="3" id="KW-1185">Reference proteome</keyword>
<dbReference type="Gene3D" id="3.90.226.10">
    <property type="entry name" value="2-enoyl-CoA Hydratase, Chain A, domain 1"/>
    <property type="match status" value="1"/>
</dbReference>
<organism evidence="2 3">
    <name type="scientific">Neobacillus rhizophilus</name>
    <dbReference type="NCBI Taxonomy" id="2833579"/>
    <lineage>
        <taxon>Bacteria</taxon>
        <taxon>Bacillati</taxon>
        <taxon>Bacillota</taxon>
        <taxon>Bacilli</taxon>
        <taxon>Bacillales</taxon>
        <taxon>Bacillaceae</taxon>
        <taxon>Neobacillus</taxon>
    </lineage>
</organism>
<dbReference type="PANTHER" id="PTHR43802">
    <property type="entry name" value="ENOYL-COA HYDRATASE"/>
    <property type="match status" value="1"/>
</dbReference>
<keyword evidence="2" id="KW-0456">Lyase</keyword>
<sequence length="272" mass="30981">MDFETIVYKESPDEGIAWVTMNRPQKRNAINKKMILEMGEAFRQAEKNDDIRVIIFNGEGPCFSAGHDLSAEEQYPSTSEERIIWERKYYFDEIMYLRNIRKPLISQVHSYCIAAGLVLALMADIVIVSEDAVFNDPVVRMGANSQEVMILPWVVGEKKAKELLFTGDSLTAHEAFRLGMINQVVPREELDTAVYEMAKKVALMPPMAVSLVKESINNTLDNMGFTNSMKMHFASHLLSHSTEEARNGMGNHKRGDLKKYFDERDKSFKSSI</sequence>
<dbReference type="PANTHER" id="PTHR43802:SF1">
    <property type="entry name" value="IP11341P-RELATED"/>
    <property type="match status" value="1"/>
</dbReference>
<dbReference type="AlphaFoldDB" id="A0A942U3F2"/>
<dbReference type="EC" id="4.2.1.17" evidence="2"/>